<evidence type="ECO:0000256" key="1">
    <source>
        <dbReference type="ARBA" id="ARBA00006987"/>
    </source>
</evidence>
<proteinExistence type="inferred from homology"/>
<comment type="similarity">
    <text evidence="1">Belongs to the UPF0065 (bug) family.</text>
</comment>
<gene>
    <name evidence="3" type="ORF">F0Q34_17345</name>
</gene>
<protein>
    <submittedName>
        <fullName evidence="3">Tripartite tricarboxylate transporter substrate binding protein</fullName>
    </submittedName>
</protein>
<dbReference type="InterPro" id="IPR005064">
    <property type="entry name" value="BUG"/>
</dbReference>
<dbReference type="Gene3D" id="3.40.190.10">
    <property type="entry name" value="Periplasmic binding protein-like II"/>
    <property type="match status" value="1"/>
</dbReference>
<evidence type="ECO:0000256" key="2">
    <source>
        <dbReference type="SAM" id="MobiDB-lite"/>
    </source>
</evidence>
<evidence type="ECO:0000313" key="3">
    <source>
        <dbReference type="EMBL" id="KAA2211932.1"/>
    </source>
</evidence>
<dbReference type="Gene3D" id="3.40.190.150">
    <property type="entry name" value="Bordetella uptake gene, domain 1"/>
    <property type="match status" value="1"/>
</dbReference>
<dbReference type="InterPro" id="IPR042100">
    <property type="entry name" value="Bug_dom1"/>
</dbReference>
<comment type="caution">
    <text evidence="3">The sequence shown here is derived from an EMBL/GenBank/DDBJ whole genome shotgun (WGS) entry which is preliminary data.</text>
</comment>
<name>A0A5B2TBP7_9PROT</name>
<dbReference type="PANTHER" id="PTHR42928:SF5">
    <property type="entry name" value="BLR1237 PROTEIN"/>
    <property type="match status" value="1"/>
</dbReference>
<dbReference type="Proteomes" id="UP000322110">
    <property type="component" value="Unassembled WGS sequence"/>
</dbReference>
<reference evidence="3 4" key="1">
    <citation type="journal article" date="2015" name="Int. J. Syst. Evol. Microbiol.">
        <title>Roseomonas oryzae sp. nov., isolated from paddy rhizosphere soil.</title>
        <authorList>
            <person name="Ramaprasad E.V."/>
            <person name="Sasikala Ch."/>
            <person name="Ramana Ch.V."/>
        </authorList>
    </citation>
    <scope>NUCLEOTIDE SEQUENCE [LARGE SCALE GENOMIC DNA]</scope>
    <source>
        <strain evidence="3 4">KCTC 42542</strain>
    </source>
</reference>
<dbReference type="PANTHER" id="PTHR42928">
    <property type="entry name" value="TRICARBOXYLATE-BINDING PROTEIN"/>
    <property type="match status" value="1"/>
</dbReference>
<dbReference type="EMBL" id="VUKA01000013">
    <property type="protein sequence ID" value="KAA2211932.1"/>
    <property type="molecule type" value="Genomic_DNA"/>
</dbReference>
<organism evidence="3 4">
    <name type="scientific">Teichococcus oryzae</name>
    <dbReference type="NCBI Taxonomy" id="1608942"/>
    <lineage>
        <taxon>Bacteria</taxon>
        <taxon>Pseudomonadati</taxon>
        <taxon>Pseudomonadota</taxon>
        <taxon>Alphaproteobacteria</taxon>
        <taxon>Acetobacterales</taxon>
        <taxon>Roseomonadaceae</taxon>
        <taxon>Roseomonas</taxon>
    </lineage>
</organism>
<dbReference type="Pfam" id="PF03401">
    <property type="entry name" value="TctC"/>
    <property type="match status" value="1"/>
</dbReference>
<evidence type="ECO:0000313" key="4">
    <source>
        <dbReference type="Proteomes" id="UP000322110"/>
    </source>
</evidence>
<keyword evidence="4" id="KW-1185">Reference proteome</keyword>
<feature type="region of interest" description="Disordered" evidence="2">
    <location>
        <begin position="31"/>
        <end position="56"/>
    </location>
</feature>
<accession>A0A5B2TBP7</accession>
<dbReference type="AlphaFoldDB" id="A0A5B2TBP7"/>
<sequence>MCRMLISPTNPPGARRWRAARDPLRPACRAAARRRPAGGPVAGPRHARFHSAHPCPGGHTMTTRRILLGAGLAAPFLLSGTARAQGYPSQPIRLVCPYPPGATSDNVSRVMARALSARLGQTVVVENRAGAGGAVGTRHVAESKADGYTLLNASGGNFLISPYLNEVGYHPLRDLAPVAMAGEAYSLIGVSAALPVKTLPELIAYAKQHKGELNYASSGIGSTGHLRGALLAEQAGFEAVHIPFPGSAAAVNSLLAGDCQILIDPVVAPNVQGGKVRAVAVVGSGRWDDFPDVPNITELNIGQDWPSSGWYGLFAPAGVPEPIIERLNAAYNDALAEPETAAALRRLGLKPEPTAPRQISQRLAQDYAASGATLQRLRITA</sequence>
<dbReference type="CDD" id="cd07012">
    <property type="entry name" value="PBP2_Bug_TTT"/>
    <property type="match status" value="1"/>
</dbReference>